<feature type="region of interest" description="Disordered" evidence="14">
    <location>
        <begin position="22"/>
        <end position="80"/>
    </location>
</feature>
<evidence type="ECO:0000259" key="15">
    <source>
        <dbReference type="PROSITE" id="PS50011"/>
    </source>
</evidence>
<keyword evidence="9" id="KW-0067">ATP-binding</keyword>
<comment type="similarity">
    <text evidence="3">Belongs to the protein kinase superfamily. TKL Ser/Thr protein kinase family.</text>
</comment>
<evidence type="ECO:0000256" key="12">
    <source>
        <dbReference type="ARBA" id="ARBA00049308"/>
    </source>
</evidence>
<keyword evidence="7" id="KW-0547">Nucleotide-binding</keyword>
<evidence type="ECO:0000256" key="14">
    <source>
        <dbReference type="SAM" id="MobiDB-lite"/>
    </source>
</evidence>
<evidence type="ECO:0000256" key="2">
    <source>
        <dbReference type="ARBA" id="ARBA00001946"/>
    </source>
</evidence>
<dbReference type="SUPFAM" id="SSF56112">
    <property type="entry name" value="Protein kinase-like (PK-like)"/>
    <property type="match status" value="1"/>
</dbReference>
<dbReference type="PROSITE" id="PS50011">
    <property type="entry name" value="PROTEIN_KINASE_DOM"/>
    <property type="match status" value="1"/>
</dbReference>
<gene>
    <name evidence="16" type="ORF">RDWZM_002939</name>
</gene>
<keyword evidence="5" id="KW-0723">Serine/threonine-protein kinase</keyword>
<dbReference type="PANTHER" id="PTHR46485:SF5">
    <property type="entry name" value="CENTER DIVIDER, ISOFORM A"/>
    <property type="match status" value="1"/>
</dbReference>
<dbReference type="Pfam" id="PF07714">
    <property type="entry name" value="PK_Tyr_Ser-Thr"/>
    <property type="match status" value="1"/>
</dbReference>
<dbReference type="Proteomes" id="UP001142055">
    <property type="component" value="Chromosome 1"/>
</dbReference>
<evidence type="ECO:0000256" key="11">
    <source>
        <dbReference type="ARBA" id="ARBA00049003"/>
    </source>
</evidence>
<dbReference type="EMBL" id="JAPWDV010000001">
    <property type="protein sequence ID" value="KAJ6224394.1"/>
    <property type="molecule type" value="Genomic_DNA"/>
</dbReference>
<evidence type="ECO:0000256" key="8">
    <source>
        <dbReference type="ARBA" id="ARBA00022777"/>
    </source>
</evidence>
<comment type="cofactor">
    <cofactor evidence="2">
        <name>Mg(2+)</name>
        <dbReference type="ChEBI" id="CHEBI:18420"/>
    </cofactor>
</comment>
<feature type="region of interest" description="Disordered" evidence="14">
    <location>
        <begin position="103"/>
        <end position="136"/>
    </location>
</feature>
<dbReference type="InterPro" id="IPR001245">
    <property type="entry name" value="Ser-Thr/Tyr_kinase_cat_dom"/>
</dbReference>
<protein>
    <recommendedName>
        <fullName evidence="4">dual-specificity kinase</fullName>
        <ecNumber evidence="4">2.7.12.1</ecNumber>
    </recommendedName>
</protein>
<feature type="region of interest" description="Disordered" evidence="14">
    <location>
        <begin position="569"/>
        <end position="590"/>
    </location>
</feature>
<evidence type="ECO:0000256" key="6">
    <source>
        <dbReference type="ARBA" id="ARBA00022679"/>
    </source>
</evidence>
<dbReference type="GO" id="GO:0005737">
    <property type="term" value="C:cytoplasm"/>
    <property type="evidence" value="ECO:0007669"/>
    <property type="project" value="TreeGrafter"/>
</dbReference>
<keyword evidence="17" id="KW-1185">Reference proteome</keyword>
<feature type="compositionally biased region" description="Low complexity" evidence="14">
    <location>
        <begin position="118"/>
        <end position="133"/>
    </location>
</feature>
<dbReference type="InterPro" id="IPR020635">
    <property type="entry name" value="Tyr_kinase_cat_dom"/>
</dbReference>
<dbReference type="PROSITE" id="PS00109">
    <property type="entry name" value="PROTEIN_KINASE_TYR"/>
    <property type="match status" value="1"/>
</dbReference>
<comment type="caution">
    <text evidence="16">The sequence shown here is derived from an EMBL/GenBank/DDBJ whole genome shotgun (WGS) entry which is preliminary data.</text>
</comment>
<accession>A0A9Q0RS16</accession>
<evidence type="ECO:0000313" key="17">
    <source>
        <dbReference type="Proteomes" id="UP001142055"/>
    </source>
</evidence>
<dbReference type="SMART" id="SM00219">
    <property type="entry name" value="TyrKc"/>
    <property type="match status" value="1"/>
</dbReference>
<comment type="catalytic activity">
    <reaction evidence="11">
        <text>L-seryl-[protein] + ATP = O-phospho-L-seryl-[protein] + ADP + H(+)</text>
        <dbReference type="Rhea" id="RHEA:17989"/>
        <dbReference type="Rhea" id="RHEA-COMP:9863"/>
        <dbReference type="Rhea" id="RHEA-COMP:11604"/>
        <dbReference type="ChEBI" id="CHEBI:15378"/>
        <dbReference type="ChEBI" id="CHEBI:29999"/>
        <dbReference type="ChEBI" id="CHEBI:30616"/>
        <dbReference type="ChEBI" id="CHEBI:83421"/>
        <dbReference type="ChEBI" id="CHEBI:456216"/>
        <dbReference type="EC" id="2.7.12.1"/>
    </reaction>
</comment>
<evidence type="ECO:0000256" key="7">
    <source>
        <dbReference type="ARBA" id="ARBA00022741"/>
    </source>
</evidence>
<organism evidence="16 17">
    <name type="scientific">Blomia tropicalis</name>
    <name type="common">Mite</name>
    <dbReference type="NCBI Taxonomy" id="40697"/>
    <lineage>
        <taxon>Eukaryota</taxon>
        <taxon>Metazoa</taxon>
        <taxon>Ecdysozoa</taxon>
        <taxon>Arthropoda</taxon>
        <taxon>Chelicerata</taxon>
        <taxon>Arachnida</taxon>
        <taxon>Acari</taxon>
        <taxon>Acariformes</taxon>
        <taxon>Sarcoptiformes</taxon>
        <taxon>Astigmata</taxon>
        <taxon>Glycyphagoidea</taxon>
        <taxon>Echimyopodidae</taxon>
        <taxon>Blomia</taxon>
    </lineage>
</organism>
<dbReference type="PANTHER" id="PTHR46485">
    <property type="entry name" value="LIM DOMAIN KINASE 1"/>
    <property type="match status" value="1"/>
</dbReference>
<evidence type="ECO:0000256" key="10">
    <source>
        <dbReference type="ARBA" id="ARBA00023211"/>
    </source>
</evidence>
<evidence type="ECO:0000256" key="1">
    <source>
        <dbReference type="ARBA" id="ARBA00001936"/>
    </source>
</evidence>
<dbReference type="EC" id="2.7.12.1" evidence="4"/>
<dbReference type="InterPro" id="IPR050940">
    <property type="entry name" value="Actin_reg-Ser/Thr_kinase"/>
</dbReference>
<feature type="compositionally biased region" description="Low complexity" evidence="14">
    <location>
        <begin position="569"/>
        <end position="581"/>
    </location>
</feature>
<sequence>MNNENVQLVLKNHTTRGCEVDGKKFINQHDPDDEDKDSVVETTTSEDEDEFEVFKTTGGLQATSGYHQDGDDDDDDNDEHRHCIECQLDDSNGNVHRLIDDVDNTSDLTSSPPPPTSSPSCYSSPASSPSSSSLNPLQTYVQMSPEATGIITETTKTPSKLLSELRNQLPTSNSNTTTPQPKLMMTTNEDGEHQCTRRNPLPCCDYSPTLSSIREAVSHLTRLDDFSVVKLSHGFFSQVFKVIHFSTKKVMVLKMNKEAGNRGNALKEIELLNKLNHENIVSYMGTVVHEGALHPLLEFINGGTLEQLIRTFYTFNDEPSMGINYSTGNYANSSGRSLSNLPKIHRLRDPDWTFIRLMRNVACGMDYLHTSGYLHRDLASKNIFIRKYTKANNCDPISMDRRNNVQSTFSDNDWFDDERLEAVIGDFGFATTEPTADQKLSIVGSPYWLAPECFKNMWYNHKCDIYSFGVICCELNWRIPADPDYLPRCDDYFAVDFTKLDTKKDTVLAKMAIKTCQIDPNLRPEFSSIMDLFDIELNKLSNSKEGIKMNDQTQVGRSTMTSSLKRGFSVDSSLSSSQSSSTALINKDDV</sequence>
<keyword evidence="6" id="KW-0808">Transferase</keyword>
<feature type="domain" description="Protein kinase" evidence="15">
    <location>
        <begin position="225"/>
        <end position="537"/>
    </location>
</feature>
<dbReference type="GO" id="GO:0005524">
    <property type="term" value="F:ATP binding"/>
    <property type="evidence" value="ECO:0007669"/>
    <property type="project" value="UniProtKB-KW"/>
</dbReference>
<dbReference type="InterPro" id="IPR011009">
    <property type="entry name" value="Kinase-like_dom_sf"/>
</dbReference>
<comment type="catalytic activity">
    <reaction evidence="12">
        <text>L-threonyl-[protein] + ATP = O-phospho-L-threonyl-[protein] + ADP + H(+)</text>
        <dbReference type="Rhea" id="RHEA:46608"/>
        <dbReference type="Rhea" id="RHEA-COMP:11060"/>
        <dbReference type="Rhea" id="RHEA-COMP:11605"/>
        <dbReference type="ChEBI" id="CHEBI:15378"/>
        <dbReference type="ChEBI" id="CHEBI:30013"/>
        <dbReference type="ChEBI" id="CHEBI:30616"/>
        <dbReference type="ChEBI" id="CHEBI:61977"/>
        <dbReference type="ChEBI" id="CHEBI:456216"/>
        <dbReference type="EC" id="2.7.12.1"/>
    </reaction>
</comment>
<evidence type="ECO:0000256" key="13">
    <source>
        <dbReference type="ARBA" id="ARBA00051680"/>
    </source>
</evidence>
<evidence type="ECO:0000256" key="9">
    <source>
        <dbReference type="ARBA" id="ARBA00022840"/>
    </source>
</evidence>
<dbReference type="GO" id="GO:0004712">
    <property type="term" value="F:protein serine/threonine/tyrosine kinase activity"/>
    <property type="evidence" value="ECO:0007669"/>
    <property type="project" value="UniProtKB-EC"/>
</dbReference>
<keyword evidence="8" id="KW-0418">Kinase</keyword>
<dbReference type="GO" id="GO:0005634">
    <property type="term" value="C:nucleus"/>
    <property type="evidence" value="ECO:0007669"/>
    <property type="project" value="TreeGrafter"/>
</dbReference>
<dbReference type="GO" id="GO:0004713">
    <property type="term" value="F:protein tyrosine kinase activity"/>
    <property type="evidence" value="ECO:0007669"/>
    <property type="project" value="InterPro"/>
</dbReference>
<proteinExistence type="inferred from homology"/>
<dbReference type="Gene3D" id="1.10.510.10">
    <property type="entry name" value="Transferase(Phosphotransferase) domain 1"/>
    <property type="match status" value="1"/>
</dbReference>
<comment type="catalytic activity">
    <reaction evidence="13">
        <text>L-tyrosyl-[protein] + ATP = O-phospho-L-tyrosyl-[protein] + ADP + H(+)</text>
        <dbReference type="Rhea" id="RHEA:10596"/>
        <dbReference type="Rhea" id="RHEA-COMP:10136"/>
        <dbReference type="Rhea" id="RHEA-COMP:20101"/>
        <dbReference type="ChEBI" id="CHEBI:15378"/>
        <dbReference type="ChEBI" id="CHEBI:30616"/>
        <dbReference type="ChEBI" id="CHEBI:46858"/>
        <dbReference type="ChEBI" id="CHEBI:61978"/>
        <dbReference type="ChEBI" id="CHEBI:456216"/>
        <dbReference type="EC" id="2.7.12.1"/>
    </reaction>
</comment>
<name>A0A9Q0RS16_BLOTA</name>
<comment type="cofactor">
    <cofactor evidence="1">
        <name>Mn(2+)</name>
        <dbReference type="ChEBI" id="CHEBI:29035"/>
    </cofactor>
</comment>
<evidence type="ECO:0000256" key="3">
    <source>
        <dbReference type="ARBA" id="ARBA00005843"/>
    </source>
</evidence>
<evidence type="ECO:0000256" key="5">
    <source>
        <dbReference type="ARBA" id="ARBA00022527"/>
    </source>
</evidence>
<dbReference type="InterPro" id="IPR000719">
    <property type="entry name" value="Prot_kinase_dom"/>
</dbReference>
<dbReference type="InterPro" id="IPR008266">
    <property type="entry name" value="Tyr_kinase_AS"/>
</dbReference>
<dbReference type="GO" id="GO:0004674">
    <property type="term" value="F:protein serine/threonine kinase activity"/>
    <property type="evidence" value="ECO:0007669"/>
    <property type="project" value="UniProtKB-KW"/>
</dbReference>
<keyword evidence="10" id="KW-0464">Manganese</keyword>
<dbReference type="GO" id="GO:0046872">
    <property type="term" value="F:metal ion binding"/>
    <property type="evidence" value="ECO:0007669"/>
    <property type="project" value="UniProtKB-KW"/>
</dbReference>
<feature type="non-terminal residue" evidence="16">
    <location>
        <position position="1"/>
    </location>
</feature>
<dbReference type="Gene3D" id="3.30.200.20">
    <property type="entry name" value="Phosphorylase Kinase, domain 1"/>
    <property type="match status" value="1"/>
</dbReference>
<evidence type="ECO:0000313" key="16">
    <source>
        <dbReference type="EMBL" id="KAJ6224394.1"/>
    </source>
</evidence>
<dbReference type="AlphaFoldDB" id="A0A9Q0RS16"/>
<dbReference type="GO" id="GO:0030036">
    <property type="term" value="P:actin cytoskeleton organization"/>
    <property type="evidence" value="ECO:0007669"/>
    <property type="project" value="TreeGrafter"/>
</dbReference>
<evidence type="ECO:0000256" key="4">
    <source>
        <dbReference type="ARBA" id="ARBA00013203"/>
    </source>
</evidence>
<reference evidence="16" key="1">
    <citation type="submission" date="2022-12" db="EMBL/GenBank/DDBJ databases">
        <title>Genome assemblies of Blomia tropicalis.</title>
        <authorList>
            <person name="Cui Y."/>
        </authorList>
    </citation>
    <scope>NUCLEOTIDE SEQUENCE</scope>
    <source>
        <tissue evidence="16">Adult mites</tissue>
    </source>
</reference>